<feature type="region of interest" description="Disordered" evidence="6">
    <location>
        <begin position="308"/>
        <end position="328"/>
    </location>
</feature>
<proteinExistence type="inferred from homology"/>
<evidence type="ECO:0000256" key="4">
    <source>
        <dbReference type="ARBA" id="ARBA00023136"/>
    </source>
</evidence>
<comment type="similarity">
    <text evidence="5">Belongs to the SAT4 family.</text>
</comment>
<evidence type="ECO:0000256" key="1">
    <source>
        <dbReference type="ARBA" id="ARBA00004141"/>
    </source>
</evidence>
<dbReference type="InterPro" id="IPR049326">
    <property type="entry name" value="Rhodopsin_dom_fungi"/>
</dbReference>
<evidence type="ECO:0000313" key="9">
    <source>
        <dbReference type="EMBL" id="KAK8029813.1"/>
    </source>
</evidence>
<comment type="caution">
    <text evidence="9">The sequence shown here is derived from an EMBL/GenBank/DDBJ whole genome shotgun (WGS) entry which is preliminary data.</text>
</comment>
<organism evidence="9 10">
    <name type="scientific">Apiospora rasikravindrae</name>
    <dbReference type="NCBI Taxonomy" id="990691"/>
    <lineage>
        <taxon>Eukaryota</taxon>
        <taxon>Fungi</taxon>
        <taxon>Dikarya</taxon>
        <taxon>Ascomycota</taxon>
        <taxon>Pezizomycotina</taxon>
        <taxon>Sordariomycetes</taxon>
        <taxon>Xylariomycetidae</taxon>
        <taxon>Amphisphaeriales</taxon>
        <taxon>Apiosporaceae</taxon>
        <taxon>Apiospora</taxon>
    </lineage>
</organism>
<feature type="domain" description="Rhodopsin" evidence="8">
    <location>
        <begin position="27"/>
        <end position="261"/>
    </location>
</feature>
<evidence type="ECO:0000256" key="6">
    <source>
        <dbReference type="SAM" id="MobiDB-lite"/>
    </source>
</evidence>
<accession>A0ABR1SD98</accession>
<keyword evidence="10" id="KW-1185">Reference proteome</keyword>
<dbReference type="EMBL" id="JAQQWK010000010">
    <property type="protein sequence ID" value="KAK8029813.1"/>
    <property type="molecule type" value="Genomic_DNA"/>
</dbReference>
<dbReference type="PANTHER" id="PTHR33048">
    <property type="entry name" value="PTH11-LIKE INTEGRAL MEMBRANE PROTEIN (AFU_ORTHOLOGUE AFUA_5G11245)"/>
    <property type="match status" value="1"/>
</dbReference>
<feature type="transmembrane region" description="Helical" evidence="7">
    <location>
        <begin position="84"/>
        <end position="109"/>
    </location>
</feature>
<dbReference type="InterPro" id="IPR052337">
    <property type="entry name" value="SAT4-like"/>
</dbReference>
<sequence length="338" mass="38081">MIRGATSFSLLAWIISFTILTTLVIFLRFWSAKIQQRKLYLDDGFVLASYVAMLAQVGLDLWGLHHGTGNPSSEYQPEELIVQMKLLVAVSTTWIFSTTVVKLAVLQLYMRIFSTATFKRWAISLMVVVVCFGITFLVVFITHCHPVSQEWDPVPWGWCRDLKYSELSSISINLALDTAIVVLPMPWLWHLQMRTSKKIVVMIMFGFGFATIAIMCYRIDQTLHSDPDPMIAIARVGLLSNVELWLGIIVACLPTMAPFFREYIQPSLSTLYSKLSRSTVSSTEQAPQGPYLGPYQDDMRLVSSEAPKLRTGFSPSGPQEGPHGDGIYVQKEFRTHGL</sequence>
<evidence type="ECO:0000259" key="8">
    <source>
        <dbReference type="Pfam" id="PF20684"/>
    </source>
</evidence>
<evidence type="ECO:0000256" key="5">
    <source>
        <dbReference type="ARBA" id="ARBA00038359"/>
    </source>
</evidence>
<keyword evidence="2 7" id="KW-0812">Transmembrane</keyword>
<feature type="transmembrane region" description="Helical" evidence="7">
    <location>
        <begin position="201"/>
        <end position="220"/>
    </location>
</feature>
<gene>
    <name evidence="9" type="ORF">PG993_011104</name>
</gene>
<reference evidence="9 10" key="1">
    <citation type="submission" date="2023-01" db="EMBL/GenBank/DDBJ databases">
        <title>Analysis of 21 Apiospora genomes using comparative genomics revels a genus with tremendous synthesis potential of carbohydrate active enzymes and secondary metabolites.</title>
        <authorList>
            <person name="Sorensen T."/>
        </authorList>
    </citation>
    <scope>NUCLEOTIDE SEQUENCE [LARGE SCALE GENOMIC DNA]</scope>
    <source>
        <strain evidence="9 10">CBS 33761</strain>
    </source>
</reference>
<feature type="transmembrane region" description="Helical" evidence="7">
    <location>
        <begin position="170"/>
        <end position="189"/>
    </location>
</feature>
<keyword evidence="4 7" id="KW-0472">Membrane</keyword>
<evidence type="ECO:0000313" key="10">
    <source>
        <dbReference type="Proteomes" id="UP001444661"/>
    </source>
</evidence>
<name>A0ABR1SD98_9PEZI</name>
<dbReference type="PANTHER" id="PTHR33048:SF47">
    <property type="entry name" value="INTEGRAL MEMBRANE PROTEIN-RELATED"/>
    <property type="match status" value="1"/>
</dbReference>
<dbReference type="Proteomes" id="UP001444661">
    <property type="component" value="Unassembled WGS sequence"/>
</dbReference>
<feature type="transmembrane region" description="Helical" evidence="7">
    <location>
        <begin position="6"/>
        <end position="27"/>
    </location>
</feature>
<feature type="transmembrane region" description="Helical" evidence="7">
    <location>
        <begin position="232"/>
        <end position="253"/>
    </location>
</feature>
<evidence type="ECO:0000256" key="2">
    <source>
        <dbReference type="ARBA" id="ARBA00022692"/>
    </source>
</evidence>
<keyword evidence="3 7" id="KW-1133">Transmembrane helix</keyword>
<comment type="subcellular location">
    <subcellularLocation>
        <location evidence="1">Membrane</location>
        <topology evidence="1">Multi-pass membrane protein</topology>
    </subcellularLocation>
</comment>
<evidence type="ECO:0000256" key="7">
    <source>
        <dbReference type="SAM" id="Phobius"/>
    </source>
</evidence>
<dbReference type="Pfam" id="PF20684">
    <property type="entry name" value="Fung_rhodopsin"/>
    <property type="match status" value="1"/>
</dbReference>
<protein>
    <recommendedName>
        <fullName evidence="8">Rhodopsin domain-containing protein</fullName>
    </recommendedName>
</protein>
<feature type="transmembrane region" description="Helical" evidence="7">
    <location>
        <begin position="39"/>
        <end position="64"/>
    </location>
</feature>
<feature type="transmembrane region" description="Helical" evidence="7">
    <location>
        <begin position="121"/>
        <end position="141"/>
    </location>
</feature>
<evidence type="ECO:0000256" key="3">
    <source>
        <dbReference type="ARBA" id="ARBA00022989"/>
    </source>
</evidence>